<evidence type="ECO:0000256" key="13">
    <source>
        <dbReference type="ARBA" id="ARBA00047995"/>
    </source>
</evidence>
<dbReference type="CDD" id="cd01458">
    <property type="entry name" value="vWA_ku"/>
    <property type="match status" value="1"/>
</dbReference>
<reference evidence="17" key="1">
    <citation type="submission" date="2025-08" db="UniProtKB">
        <authorList>
            <consortium name="RefSeq"/>
        </authorList>
    </citation>
    <scope>IDENTIFICATION</scope>
    <source>
        <tissue evidence="17">Gonads</tissue>
    </source>
</reference>
<dbReference type="Pfam" id="PF03730">
    <property type="entry name" value="Ku_C"/>
    <property type="match status" value="1"/>
</dbReference>
<keyword evidence="9" id="KW-0238">DNA-binding</keyword>
<dbReference type="InterPro" id="IPR006164">
    <property type="entry name" value="DNA_bd_Ku70/Ku80"/>
</dbReference>
<dbReference type="Gene3D" id="1.10.1600.10">
    <property type="match status" value="1"/>
</dbReference>
<proteinExistence type="inferred from homology"/>
<dbReference type="InterPro" id="IPR027388">
    <property type="entry name" value="Ku70_bridge/pillars_dom_sf"/>
</dbReference>
<dbReference type="FunCoup" id="A0A2R2MP62">
    <property type="interactions" value="2086"/>
</dbReference>
<evidence type="ECO:0000313" key="17">
    <source>
        <dbReference type="RefSeq" id="XP_023931973.1"/>
    </source>
</evidence>
<dbReference type="GO" id="GO:0003684">
    <property type="term" value="F:damaged DNA binding"/>
    <property type="evidence" value="ECO:0007669"/>
    <property type="project" value="InterPro"/>
</dbReference>
<evidence type="ECO:0000256" key="8">
    <source>
        <dbReference type="ARBA" id="ARBA00022840"/>
    </source>
</evidence>
<dbReference type="InterPro" id="IPR005160">
    <property type="entry name" value="Ku_C"/>
</dbReference>
<dbReference type="Gene3D" id="1.10.720.30">
    <property type="entry name" value="SAP domain"/>
    <property type="match status" value="1"/>
</dbReference>
<dbReference type="SUPFAM" id="SSF68906">
    <property type="entry name" value="SAP domain"/>
    <property type="match status" value="1"/>
</dbReference>
<evidence type="ECO:0000256" key="1">
    <source>
        <dbReference type="ARBA" id="ARBA00004123"/>
    </source>
</evidence>
<evidence type="ECO:0000259" key="15">
    <source>
        <dbReference type="SMART" id="SM00559"/>
    </source>
</evidence>
<keyword evidence="8" id="KW-0067">ATP-binding</keyword>
<evidence type="ECO:0000313" key="16">
    <source>
        <dbReference type="Proteomes" id="UP000085678"/>
    </source>
</evidence>
<dbReference type="InterPro" id="IPR005161">
    <property type="entry name" value="Ku_N"/>
</dbReference>
<dbReference type="Gene3D" id="3.40.50.410">
    <property type="entry name" value="von Willebrand factor, type A domain"/>
    <property type="match status" value="1"/>
</dbReference>
<evidence type="ECO:0000256" key="9">
    <source>
        <dbReference type="ARBA" id="ARBA00023125"/>
    </source>
</evidence>
<organism evidence="16 17">
    <name type="scientific">Lingula anatina</name>
    <name type="common">Brachiopod</name>
    <name type="synonym">Lingula unguis</name>
    <dbReference type="NCBI Taxonomy" id="7574"/>
    <lineage>
        <taxon>Eukaryota</taxon>
        <taxon>Metazoa</taxon>
        <taxon>Spiralia</taxon>
        <taxon>Lophotrochozoa</taxon>
        <taxon>Brachiopoda</taxon>
        <taxon>Linguliformea</taxon>
        <taxon>Lingulata</taxon>
        <taxon>Lingulida</taxon>
        <taxon>Linguloidea</taxon>
        <taxon>Lingulidae</taxon>
        <taxon>Lingula</taxon>
    </lineage>
</organism>
<feature type="domain" description="Ku" evidence="15">
    <location>
        <begin position="302"/>
        <end position="450"/>
    </location>
</feature>
<dbReference type="GO" id="GO:0043564">
    <property type="term" value="C:Ku70:Ku80 complex"/>
    <property type="evidence" value="ECO:0007669"/>
    <property type="project" value="InterPro"/>
</dbReference>
<dbReference type="GO" id="GO:0003678">
    <property type="term" value="F:DNA helicase activity"/>
    <property type="evidence" value="ECO:0007669"/>
    <property type="project" value="UniProtKB-EC"/>
</dbReference>
<dbReference type="GO" id="GO:0006303">
    <property type="term" value="P:double-strand break repair via nonhomologous end joining"/>
    <property type="evidence" value="ECO:0007669"/>
    <property type="project" value="InterPro"/>
</dbReference>
<dbReference type="GO" id="GO:0042162">
    <property type="term" value="F:telomeric DNA binding"/>
    <property type="evidence" value="ECO:0007669"/>
    <property type="project" value="InterPro"/>
</dbReference>
<evidence type="ECO:0000256" key="2">
    <source>
        <dbReference type="ARBA" id="ARBA00005240"/>
    </source>
</evidence>
<dbReference type="PIRSF" id="PIRSF003033">
    <property type="entry name" value="Ku70"/>
    <property type="match status" value="1"/>
</dbReference>
<comment type="catalytic activity">
    <reaction evidence="13">
        <text>ATP + H2O = ADP + phosphate + H(+)</text>
        <dbReference type="Rhea" id="RHEA:13065"/>
        <dbReference type="ChEBI" id="CHEBI:15377"/>
        <dbReference type="ChEBI" id="CHEBI:15378"/>
        <dbReference type="ChEBI" id="CHEBI:30616"/>
        <dbReference type="ChEBI" id="CHEBI:43474"/>
        <dbReference type="ChEBI" id="CHEBI:456216"/>
        <dbReference type="EC" id="3.6.4.12"/>
    </reaction>
</comment>
<keyword evidence="5" id="KW-0227">DNA damage</keyword>
<evidence type="ECO:0000256" key="6">
    <source>
        <dbReference type="ARBA" id="ARBA00022801"/>
    </source>
</evidence>
<dbReference type="FunFam" id="3.40.50.410:FF:000080">
    <property type="entry name" value="X-ray repair-complementing defective repair in Chinese hamster cells 6"/>
    <property type="match status" value="1"/>
</dbReference>
<comment type="similarity">
    <text evidence="2">Belongs to the ku70 family.</text>
</comment>
<dbReference type="RefSeq" id="XP_023931973.1">
    <property type="nucleotide sequence ID" value="XM_024076205.1"/>
</dbReference>
<dbReference type="NCBIfam" id="TIGR00578">
    <property type="entry name" value="ku70"/>
    <property type="match status" value="1"/>
</dbReference>
<keyword evidence="12" id="KW-0539">Nucleus</keyword>
<gene>
    <name evidence="17" type="primary">LOC106164611</name>
</gene>
<evidence type="ECO:0000256" key="5">
    <source>
        <dbReference type="ARBA" id="ARBA00022763"/>
    </source>
</evidence>
<dbReference type="Proteomes" id="UP000085678">
    <property type="component" value="Unplaced"/>
</dbReference>
<dbReference type="KEGG" id="lak:106164611"/>
<dbReference type="Gene3D" id="2.40.290.10">
    <property type="match status" value="1"/>
</dbReference>
<dbReference type="OrthoDB" id="3249161at2759"/>
<dbReference type="InterPro" id="IPR036465">
    <property type="entry name" value="vWFA_dom_sf"/>
</dbReference>
<keyword evidence="16" id="KW-1185">Reference proteome</keyword>
<dbReference type="CDD" id="cd00788">
    <property type="entry name" value="KU70"/>
    <property type="match status" value="1"/>
</dbReference>
<keyword evidence="7" id="KW-0347">Helicase</keyword>
<dbReference type="InterPro" id="IPR006165">
    <property type="entry name" value="Ku70"/>
</dbReference>
<dbReference type="InterPro" id="IPR036361">
    <property type="entry name" value="SAP_dom_sf"/>
</dbReference>
<dbReference type="SMART" id="SM00559">
    <property type="entry name" value="Ku78"/>
    <property type="match status" value="1"/>
</dbReference>
<protein>
    <recommendedName>
        <fullName evidence="3">DNA helicase</fullName>
        <ecNumber evidence="3">3.6.4.12</ecNumber>
    </recommendedName>
</protein>
<keyword evidence="4" id="KW-0547">Nucleotide-binding</keyword>
<keyword evidence="6" id="KW-0378">Hydrolase</keyword>
<keyword evidence="10" id="KW-0233">DNA recombination</keyword>
<dbReference type="EC" id="3.6.4.12" evidence="3"/>
<feature type="compositionally biased region" description="Acidic residues" evidence="14">
    <location>
        <begin position="10"/>
        <end position="21"/>
    </location>
</feature>
<dbReference type="GO" id="GO:0003690">
    <property type="term" value="F:double-stranded DNA binding"/>
    <property type="evidence" value="ECO:0007669"/>
    <property type="project" value="TreeGrafter"/>
</dbReference>
<comment type="subcellular location">
    <subcellularLocation>
        <location evidence="1">Nucleus</location>
    </subcellularLocation>
</comment>
<dbReference type="GO" id="GO:0016787">
    <property type="term" value="F:hydrolase activity"/>
    <property type="evidence" value="ECO:0007669"/>
    <property type="project" value="UniProtKB-KW"/>
</dbReference>
<dbReference type="Pfam" id="PF02735">
    <property type="entry name" value="Ku"/>
    <property type="match status" value="1"/>
</dbReference>
<dbReference type="InterPro" id="IPR047087">
    <property type="entry name" value="KU70_core_dom"/>
</dbReference>
<keyword evidence="11" id="KW-0234">DNA repair</keyword>
<dbReference type="Gene3D" id="4.10.970.10">
    <property type="entry name" value="Ku70, bridge and pillars"/>
    <property type="match status" value="1"/>
</dbReference>
<dbReference type="PANTHER" id="PTHR12604">
    <property type="entry name" value="KU AUTOANTIGEN DNA HELICASE"/>
    <property type="match status" value="1"/>
</dbReference>
<dbReference type="GO" id="GO:0005524">
    <property type="term" value="F:ATP binding"/>
    <property type="evidence" value="ECO:0007669"/>
    <property type="project" value="UniProtKB-KW"/>
</dbReference>
<dbReference type="SUPFAM" id="SSF53300">
    <property type="entry name" value="vWA-like"/>
    <property type="match status" value="1"/>
</dbReference>
<dbReference type="Pfam" id="PF03731">
    <property type="entry name" value="Ku_N"/>
    <property type="match status" value="1"/>
</dbReference>
<evidence type="ECO:0000256" key="3">
    <source>
        <dbReference type="ARBA" id="ARBA00012551"/>
    </source>
</evidence>
<evidence type="ECO:0000256" key="7">
    <source>
        <dbReference type="ARBA" id="ARBA00022806"/>
    </source>
</evidence>
<feature type="region of interest" description="Disordered" evidence="14">
    <location>
        <begin position="532"/>
        <end position="551"/>
    </location>
</feature>
<dbReference type="STRING" id="7574.A0A2R2MP62"/>
<evidence type="ECO:0000256" key="10">
    <source>
        <dbReference type="ARBA" id="ARBA00023172"/>
    </source>
</evidence>
<dbReference type="InterPro" id="IPR016194">
    <property type="entry name" value="SPOC-like_C_dom_sf"/>
</dbReference>
<feature type="region of interest" description="Disordered" evidence="14">
    <location>
        <begin position="1"/>
        <end position="25"/>
    </location>
</feature>
<dbReference type="GeneID" id="106164611"/>
<dbReference type="InParanoid" id="A0A2R2MP62"/>
<evidence type="ECO:0000256" key="12">
    <source>
        <dbReference type="ARBA" id="ARBA00023242"/>
    </source>
</evidence>
<feature type="compositionally biased region" description="Low complexity" evidence="14">
    <location>
        <begin position="537"/>
        <end position="546"/>
    </location>
</feature>
<evidence type="ECO:0000256" key="14">
    <source>
        <dbReference type="SAM" id="MobiDB-lite"/>
    </source>
</evidence>
<dbReference type="GO" id="GO:0006310">
    <property type="term" value="P:DNA recombination"/>
    <property type="evidence" value="ECO:0007669"/>
    <property type="project" value="UniProtKB-KW"/>
</dbReference>
<accession>A0A2R2MP62</accession>
<evidence type="ECO:0000256" key="11">
    <source>
        <dbReference type="ARBA" id="ARBA00023204"/>
    </source>
</evidence>
<dbReference type="FunFam" id="2.40.290.10:FF:000001">
    <property type="entry name" value="X-ray repair cross complementing 6"/>
    <property type="match status" value="1"/>
</dbReference>
<name>A0A2R2MP62_LINAN</name>
<dbReference type="SUPFAM" id="SSF100939">
    <property type="entry name" value="SPOC domain-like"/>
    <property type="match status" value="1"/>
</dbReference>
<dbReference type="FunFam" id="4.10.970.10:FF:000001">
    <property type="entry name" value="X-ray repair cross-complementing protein 6 isoform X1"/>
    <property type="match status" value="1"/>
</dbReference>
<dbReference type="AlphaFoldDB" id="A0A2R2MP62"/>
<dbReference type="PANTHER" id="PTHR12604:SF2">
    <property type="entry name" value="X-RAY REPAIR CROSS-COMPLEMENTING PROTEIN 6"/>
    <property type="match status" value="1"/>
</dbReference>
<dbReference type="GO" id="GO:0000723">
    <property type="term" value="P:telomere maintenance"/>
    <property type="evidence" value="ECO:0007669"/>
    <property type="project" value="InterPro"/>
</dbReference>
<evidence type="ECO:0000256" key="4">
    <source>
        <dbReference type="ARBA" id="ARBA00022741"/>
    </source>
</evidence>
<sequence length="602" mass="68259">MDFTWGTQFGDDDDEDNEEEGFLGQSGFGGRDGLIFLIDCAESMFQKGDSEETPFELCIKCTKNVIQNKIISSDRDLLGVVFYGTEKDKNPGDFKNVYVLQPLEQPGAPAVLQLEALLEEGNDDFDTNYGHSSTYSLGDALWTCQNMFSHSPHKINYKRVMLFTNDDDPHRNNNSLKNQAKAKAVDLHETGIELELMHIQKPAEGFDLGKLYRDILYFDDDENTVLADPAEKFEELLTRVRSKDHKKRATARIPLSLGKDLNMSVGVYNLVRACPKPYGVKLYKKTNEEVKTVTDLILKETGEVLMPQDIKKYVTFGGKKIALETEEIKEIKHFGDPGFTLMGFKPRSFLKRYYYVKPAQFLYPDETTVQGSTTMFTALLKKCLEKDVMAICKYIARRNTPPRFVALLPQEEELDDHNVQVTPPGFHVIPLPYADDMRKLKYDNMPRAKTEQIDKAKEIIKKLQFTFRSDSFENPALQNHYRNVEALALDRDQAEELIDYTEPDVQRLERRAGALIGQFKDLVYPEGYQAGKKRKAGGAAQGPAAKKTNEEAVDVKKEAQAGRLGKLTVKVLKEFVENLKLKPASQRKADIIEAINDHFGTG</sequence>